<keyword evidence="5" id="KW-0964">Secreted</keyword>
<keyword evidence="10" id="KW-0966">Cell projection</keyword>
<dbReference type="GO" id="GO:0044780">
    <property type="term" value="P:bacterial-type flagellum assembly"/>
    <property type="evidence" value="ECO:0007669"/>
    <property type="project" value="InterPro"/>
</dbReference>
<feature type="domain" description="Flagellar basal-body/hook protein C-terminal" evidence="8">
    <location>
        <begin position="797"/>
        <end position="834"/>
    </location>
</feature>
<dbReference type="NCBIfam" id="TIGR02492">
    <property type="entry name" value="flgK_ends"/>
    <property type="match status" value="1"/>
</dbReference>
<evidence type="ECO:0000256" key="4">
    <source>
        <dbReference type="ARBA" id="ARBA00016244"/>
    </source>
</evidence>
<dbReference type="PRINTS" id="PR01005">
    <property type="entry name" value="FLGHOOKAP1"/>
</dbReference>
<dbReference type="Proteomes" id="UP000614424">
    <property type="component" value="Unassembled WGS sequence"/>
</dbReference>
<dbReference type="GO" id="GO:0009424">
    <property type="term" value="C:bacterial-type flagellum hook"/>
    <property type="evidence" value="ECO:0007669"/>
    <property type="project" value="InterPro"/>
</dbReference>
<keyword evidence="10" id="KW-0969">Cilium</keyword>
<feature type="domain" description="Flagellar hook-associated protein FlgK helical" evidence="9">
    <location>
        <begin position="98"/>
        <end position="322"/>
    </location>
</feature>
<evidence type="ECO:0000313" key="10">
    <source>
        <dbReference type="EMBL" id="MBC8317927.1"/>
    </source>
</evidence>
<evidence type="ECO:0000259" key="8">
    <source>
        <dbReference type="Pfam" id="PF06429"/>
    </source>
</evidence>
<dbReference type="SUPFAM" id="SSF64518">
    <property type="entry name" value="Phase 1 flagellin"/>
    <property type="match status" value="2"/>
</dbReference>
<protein>
    <recommendedName>
        <fullName evidence="4">Flagellar hook-associated protein 1</fullName>
    </recommendedName>
</protein>
<dbReference type="GO" id="GO:0005198">
    <property type="term" value="F:structural molecule activity"/>
    <property type="evidence" value="ECO:0007669"/>
    <property type="project" value="InterPro"/>
</dbReference>
<evidence type="ECO:0000256" key="7">
    <source>
        <dbReference type="SAM" id="Coils"/>
    </source>
</evidence>
<dbReference type="Pfam" id="PF06429">
    <property type="entry name" value="Flg_bbr_C"/>
    <property type="match status" value="1"/>
</dbReference>
<keyword evidence="6" id="KW-0975">Bacterial flagellum</keyword>
<proteinExistence type="inferred from homology"/>
<keyword evidence="7" id="KW-0175">Coiled coil</keyword>
<reference evidence="10 11" key="1">
    <citation type="submission" date="2020-08" db="EMBL/GenBank/DDBJ databases">
        <title>Bridging the membrane lipid divide: bacteria of the FCB group superphylum have the potential to synthesize archaeal ether lipids.</title>
        <authorList>
            <person name="Villanueva L."/>
            <person name="Von Meijenfeldt F.A.B."/>
            <person name="Westbye A.B."/>
            <person name="Yadav S."/>
            <person name="Hopmans E.C."/>
            <person name="Dutilh B.E."/>
            <person name="Sinninghe Damste J.S."/>
        </authorList>
    </citation>
    <scope>NUCLEOTIDE SEQUENCE [LARGE SCALE GENOMIC DNA]</scope>
    <source>
        <strain evidence="10">NIOZ-UU47</strain>
    </source>
</reference>
<evidence type="ECO:0000256" key="2">
    <source>
        <dbReference type="ARBA" id="ARBA00004613"/>
    </source>
</evidence>
<evidence type="ECO:0000259" key="9">
    <source>
        <dbReference type="Pfam" id="PF22638"/>
    </source>
</evidence>
<dbReference type="GO" id="GO:0005576">
    <property type="term" value="C:extracellular region"/>
    <property type="evidence" value="ECO:0007669"/>
    <property type="project" value="UniProtKB-SubCell"/>
</dbReference>
<organism evidence="10 11">
    <name type="scientific">Candidatus Desulfobia pelagia</name>
    <dbReference type="NCBI Taxonomy" id="2841692"/>
    <lineage>
        <taxon>Bacteria</taxon>
        <taxon>Pseudomonadati</taxon>
        <taxon>Thermodesulfobacteriota</taxon>
        <taxon>Desulfobulbia</taxon>
        <taxon>Desulfobulbales</taxon>
        <taxon>Desulfobulbaceae</taxon>
        <taxon>Candidatus Desulfobia</taxon>
    </lineage>
</organism>
<comment type="caution">
    <text evidence="10">The sequence shown here is derived from an EMBL/GenBank/DDBJ whole genome shotgun (WGS) entry which is preliminary data.</text>
</comment>
<comment type="subcellular location">
    <subcellularLocation>
        <location evidence="1">Bacterial flagellum</location>
    </subcellularLocation>
    <subcellularLocation>
        <location evidence="2">Secreted</location>
    </subcellularLocation>
</comment>
<dbReference type="InterPro" id="IPR002371">
    <property type="entry name" value="FlgK"/>
</dbReference>
<name>A0A8J6NEA5_9BACT</name>
<dbReference type="Pfam" id="PF22638">
    <property type="entry name" value="FlgK_D1"/>
    <property type="match status" value="1"/>
</dbReference>
<dbReference type="InterPro" id="IPR053927">
    <property type="entry name" value="FlgK_helical"/>
</dbReference>
<dbReference type="InterPro" id="IPR010930">
    <property type="entry name" value="Flg_bb/hook_C_dom"/>
</dbReference>
<comment type="similarity">
    <text evidence="3">Belongs to the flagella basal body rod proteins family.</text>
</comment>
<dbReference type="AlphaFoldDB" id="A0A8J6NEA5"/>
<gene>
    <name evidence="10" type="primary">flgK</name>
    <name evidence="10" type="ORF">H8E41_08465</name>
</gene>
<dbReference type="PANTHER" id="PTHR30033">
    <property type="entry name" value="FLAGELLAR HOOK-ASSOCIATED PROTEIN 1"/>
    <property type="match status" value="1"/>
</dbReference>
<sequence>MAGVSSILNIAKEALLAHQMSIGVSGHNIANVDTPGYTRQTLSLTTSTSSPEAVGFLGNGVRAEKISRHYDQFMVQRLIDQNSQMGNLEAKQQALRIVETSFNEAPGMAVNELLSEFWNGWQTLTNNAELLSSRVSVVQQAELISEQFHIMTSELDRVRGDIGISLQSAVNDVNSLTKQIAALNAQIAGTETEVRQQNDLRDQRDLMVKELGQLMEINYFEVGSGAYTVLMADGHALVENNEHWSVDWSNNTMQWISSNSKGTEIRHDLDNPVLLGGKIGGFVEVFNHIALGQPENYLGRLDAMANALIREVNQQHSQGIGLVRFSEMLTSSETAANPALLRGTTNTSTAFETIAAGTFTINNRDIDKIDGGVSNNGLAMAKTFNAAQAINNALAGVQAQMTTQVAGSATTLAAGDTIDFSINGVNINFTVGTTPGVGTGTATEVATFITDAINAHNAVQSNIPPRITIEAVAGDGNNGGISGSIILRNTNIGDESRIVLSGLDTDLTLPGYNAFEVNLGLTNGEYVADATHNTGELSLFANGGVINIDAGTNDEFLAHFNWDGGDISTTDVGGDGKLYYQTSDNLLSATASLQGYDYADELQTDGGSFKIWLYNTDGTPALPIPVEVSMERAYDLYDVAEAINISITNASGESPPWVEASVFENKLVLTPDQDHQFAFGGDNSNFLATAGINTFFSGASASTLDVNQTVKDSVEFLTAGTVNDNGEVFTGDQSNALQITNIQRDEYVHFIGSSTNTLDGHYNALIAQIGIDTRTVNRDLESNSLVTIQMQEMRDSTSGVSLDEEMANLIKFQHAYSAAAKLITASDEMMLTLLETI</sequence>
<evidence type="ECO:0000256" key="5">
    <source>
        <dbReference type="ARBA" id="ARBA00022525"/>
    </source>
</evidence>
<dbReference type="PANTHER" id="PTHR30033:SF1">
    <property type="entry name" value="FLAGELLAR HOOK-ASSOCIATED PROTEIN 1"/>
    <property type="match status" value="1"/>
</dbReference>
<evidence type="ECO:0000256" key="3">
    <source>
        <dbReference type="ARBA" id="ARBA00009677"/>
    </source>
</evidence>
<accession>A0A8J6NEA5</accession>
<evidence type="ECO:0000256" key="6">
    <source>
        <dbReference type="ARBA" id="ARBA00023143"/>
    </source>
</evidence>
<evidence type="ECO:0000256" key="1">
    <source>
        <dbReference type="ARBA" id="ARBA00004365"/>
    </source>
</evidence>
<dbReference type="EMBL" id="JACNJZ010000115">
    <property type="protein sequence ID" value="MBC8317927.1"/>
    <property type="molecule type" value="Genomic_DNA"/>
</dbReference>
<feature type="coiled-coil region" evidence="7">
    <location>
        <begin position="166"/>
        <end position="200"/>
    </location>
</feature>
<keyword evidence="10" id="KW-0282">Flagellum</keyword>
<evidence type="ECO:0000313" key="11">
    <source>
        <dbReference type="Proteomes" id="UP000614424"/>
    </source>
</evidence>